<evidence type="ECO:0000313" key="2">
    <source>
        <dbReference type="Proteomes" id="UP000028582"/>
    </source>
</evidence>
<dbReference type="Proteomes" id="UP000028582">
    <property type="component" value="Unassembled WGS sequence"/>
</dbReference>
<sequence>MSPLEASNLLGEFKQYRIKKRDLAPCFVCLQPPPPSPMLCVSSNFVARVRLVLMSRRLLCAWRARVMTCQEESVVTVEEAFTHATPAKAARKPVLTEPMKDVARDWAPQDLKPKRI</sequence>
<evidence type="ECO:0000313" key="1">
    <source>
        <dbReference type="EMBL" id="ETO85678.1"/>
    </source>
</evidence>
<reference evidence="1 2" key="1">
    <citation type="submission" date="2013-11" db="EMBL/GenBank/DDBJ databases">
        <title>The Genome Sequence of Phytophthora parasitica P1976.</title>
        <authorList>
            <consortium name="The Broad Institute Genomics Platform"/>
            <person name="Russ C."/>
            <person name="Tyler B."/>
            <person name="Panabieres F."/>
            <person name="Shan W."/>
            <person name="Tripathy S."/>
            <person name="Grunwald N."/>
            <person name="Machado M."/>
            <person name="Johnson C.S."/>
            <person name="Walker B."/>
            <person name="Young S."/>
            <person name="Zeng Q."/>
            <person name="Gargeya S."/>
            <person name="Fitzgerald M."/>
            <person name="Haas B."/>
            <person name="Abouelleil A."/>
            <person name="Allen A.W."/>
            <person name="Alvarado L."/>
            <person name="Arachchi H.M."/>
            <person name="Berlin A.M."/>
            <person name="Chapman S.B."/>
            <person name="Gainer-Dewar J."/>
            <person name="Goldberg J."/>
            <person name="Griggs A."/>
            <person name="Gujja S."/>
            <person name="Hansen M."/>
            <person name="Howarth C."/>
            <person name="Imamovic A."/>
            <person name="Ireland A."/>
            <person name="Larimer J."/>
            <person name="McCowan C."/>
            <person name="Murphy C."/>
            <person name="Pearson M."/>
            <person name="Poon T.W."/>
            <person name="Priest M."/>
            <person name="Roberts A."/>
            <person name="Saif S."/>
            <person name="Shea T."/>
            <person name="Sisk P."/>
            <person name="Sykes S."/>
            <person name="Wortman J."/>
            <person name="Nusbaum C."/>
            <person name="Birren B."/>
        </authorList>
    </citation>
    <scope>NUCLEOTIDE SEQUENCE [LARGE SCALE GENOMIC DNA]</scope>
    <source>
        <strain evidence="1 2">P1976</strain>
    </source>
</reference>
<proteinExistence type="predicted"/>
<dbReference type="AlphaFoldDB" id="A0A081B3G7"/>
<name>A0A081B3G7_PHYNI</name>
<accession>A0A081B3G7</accession>
<gene>
    <name evidence="1" type="ORF">F444_00683</name>
</gene>
<dbReference type="EMBL" id="ANJA01000151">
    <property type="protein sequence ID" value="ETO85678.1"/>
    <property type="molecule type" value="Genomic_DNA"/>
</dbReference>
<organism evidence="1 2">
    <name type="scientific">Phytophthora nicotianae P1976</name>
    <dbReference type="NCBI Taxonomy" id="1317066"/>
    <lineage>
        <taxon>Eukaryota</taxon>
        <taxon>Sar</taxon>
        <taxon>Stramenopiles</taxon>
        <taxon>Oomycota</taxon>
        <taxon>Peronosporomycetes</taxon>
        <taxon>Peronosporales</taxon>
        <taxon>Peronosporaceae</taxon>
        <taxon>Phytophthora</taxon>
    </lineage>
</organism>
<comment type="caution">
    <text evidence="1">The sequence shown here is derived from an EMBL/GenBank/DDBJ whole genome shotgun (WGS) entry which is preliminary data.</text>
</comment>
<protein>
    <submittedName>
        <fullName evidence="1">Uncharacterized protein</fullName>
    </submittedName>
</protein>